<dbReference type="Gene3D" id="3.30.1010.10">
    <property type="entry name" value="Phosphatidylinositol 3-kinase Catalytic Subunit, Chain A, domain 4"/>
    <property type="match status" value="1"/>
</dbReference>
<dbReference type="InterPro" id="IPR000403">
    <property type="entry name" value="PI3/4_kinase_cat_dom"/>
</dbReference>
<dbReference type="STRING" id="102285.A0A0R3TFV9"/>
<sequence length="243" mass="27397">MQKCFTRTGSKFCLLCQTHAFPSIHLANIDSLREEDIELLFEGNIIVLTSLRRPKLIRLLGSDGRWRGWLIKGGEDLRQDSNVQRLLGFANHAISSGLVGTESNTSVAPLRTYVVVPVSSQRGIIQWLDGTTTLISFCKNAMTTKELERFTELKSLDAEISRHQGDPLWRRDMESIAALVVSRFTELESFVFSLRLIRRGLFKSIATSAEHFTNLRYRLINSYASLSALCFILGKLISDSALK</sequence>
<keyword evidence="3" id="KW-1185">Reference proteome</keyword>
<proteinExistence type="predicted"/>
<dbReference type="Proteomes" id="UP000278807">
    <property type="component" value="Unassembled WGS sequence"/>
</dbReference>
<reference evidence="4" key="1">
    <citation type="submission" date="2017-02" db="UniProtKB">
        <authorList>
            <consortium name="WormBaseParasite"/>
        </authorList>
    </citation>
    <scope>IDENTIFICATION</scope>
</reference>
<dbReference type="PROSITE" id="PS50290">
    <property type="entry name" value="PI3_4_KINASE_3"/>
    <property type="match status" value="1"/>
</dbReference>
<dbReference type="EMBL" id="UZAE01005722">
    <property type="protein sequence ID" value="VDO01806.1"/>
    <property type="molecule type" value="Genomic_DNA"/>
</dbReference>
<dbReference type="AlphaFoldDB" id="A0A0R3TFV9"/>
<name>A0A0R3TFV9_RODNA</name>
<dbReference type="OrthoDB" id="431717at2759"/>
<dbReference type="GO" id="GO:0000723">
    <property type="term" value="P:telomere maintenance"/>
    <property type="evidence" value="ECO:0007669"/>
    <property type="project" value="TreeGrafter"/>
</dbReference>
<dbReference type="SUPFAM" id="SSF56112">
    <property type="entry name" value="Protein kinase-like (PK-like)"/>
    <property type="match status" value="1"/>
</dbReference>
<evidence type="ECO:0000313" key="2">
    <source>
        <dbReference type="EMBL" id="VDO01806.1"/>
    </source>
</evidence>
<evidence type="ECO:0000313" key="3">
    <source>
        <dbReference type="Proteomes" id="UP000278807"/>
    </source>
</evidence>
<accession>A0A0R3TFV9</accession>
<organism evidence="4">
    <name type="scientific">Rodentolepis nana</name>
    <name type="common">Dwarf tapeworm</name>
    <name type="synonym">Hymenolepis nana</name>
    <dbReference type="NCBI Taxonomy" id="102285"/>
    <lineage>
        <taxon>Eukaryota</taxon>
        <taxon>Metazoa</taxon>
        <taxon>Spiralia</taxon>
        <taxon>Lophotrochozoa</taxon>
        <taxon>Platyhelminthes</taxon>
        <taxon>Cestoda</taxon>
        <taxon>Eucestoda</taxon>
        <taxon>Cyclophyllidea</taxon>
        <taxon>Hymenolepididae</taxon>
        <taxon>Rodentolepis</taxon>
    </lineage>
</organism>
<dbReference type="GO" id="GO:0005634">
    <property type="term" value="C:nucleus"/>
    <property type="evidence" value="ECO:0007669"/>
    <property type="project" value="TreeGrafter"/>
</dbReference>
<dbReference type="WBParaSite" id="HNAJ_0000595001-mRNA-1">
    <property type="protein sequence ID" value="HNAJ_0000595001-mRNA-1"/>
    <property type="gene ID" value="HNAJ_0000595001"/>
</dbReference>
<feature type="domain" description="PI3K/PI4K catalytic" evidence="1">
    <location>
        <begin position="41"/>
        <end position="243"/>
    </location>
</feature>
<dbReference type="PANTHER" id="PTHR11139">
    <property type="entry name" value="ATAXIA TELANGIECTASIA MUTATED ATM -RELATED"/>
    <property type="match status" value="1"/>
</dbReference>
<dbReference type="GO" id="GO:0006302">
    <property type="term" value="P:double-strand break repair"/>
    <property type="evidence" value="ECO:0007669"/>
    <property type="project" value="TreeGrafter"/>
</dbReference>
<evidence type="ECO:0000259" key="1">
    <source>
        <dbReference type="PROSITE" id="PS50290"/>
    </source>
</evidence>
<reference evidence="2 3" key="2">
    <citation type="submission" date="2018-11" db="EMBL/GenBank/DDBJ databases">
        <authorList>
            <consortium name="Pathogen Informatics"/>
        </authorList>
    </citation>
    <scope>NUCLEOTIDE SEQUENCE [LARGE SCALE GENOMIC DNA]</scope>
</reference>
<dbReference type="GO" id="GO:0004674">
    <property type="term" value="F:protein serine/threonine kinase activity"/>
    <property type="evidence" value="ECO:0007669"/>
    <property type="project" value="TreeGrafter"/>
</dbReference>
<evidence type="ECO:0000313" key="4">
    <source>
        <dbReference type="WBParaSite" id="HNAJ_0000595001-mRNA-1"/>
    </source>
</evidence>
<dbReference type="Pfam" id="PF00454">
    <property type="entry name" value="PI3_PI4_kinase"/>
    <property type="match status" value="1"/>
</dbReference>
<protein>
    <submittedName>
        <fullName evidence="4">PI3K/PI4K catalytic domain-containing protein</fullName>
    </submittedName>
</protein>
<dbReference type="InterPro" id="IPR050517">
    <property type="entry name" value="DDR_Repair_Kinase"/>
</dbReference>
<gene>
    <name evidence="2" type="ORF">HNAJ_LOCUS5946</name>
</gene>
<dbReference type="InterPro" id="IPR011009">
    <property type="entry name" value="Kinase-like_dom_sf"/>
</dbReference>
<dbReference type="PANTHER" id="PTHR11139:SF68">
    <property type="entry name" value="DNA-DEPENDENT PROTEIN KINASE CATALYTIC SUBUNIT"/>
    <property type="match status" value="1"/>
</dbReference>